<reference evidence="3 4" key="1">
    <citation type="submission" date="2017-03" db="EMBL/GenBank/DDBJ databases">
        <title>Genomes of endolithic fungi from Antarctica.</title>
        <authorList>
            <person name="Coleine C."/>
            <person name="Masonjones S."/>
            <person name="Stajich J.E."/>
        </authorList>
    </citation>
    <scope>NUCLEOTIDE SEQUENCE [LARGE SCALE GENOMIC DNA]</scope>
    <source>
        <strain evidence="3 4">CCFEE 5184</strain>
    </source>
</reference>
<sequence>MRRSQSHLAVGALLLCTAALLWFSAPHLRAYEWTSFRWRTPENPYNATEVLLAENSRLRQALALTTAELEKEKQAELELRRIVNSTAAELEQVKQSTGDDTAAGATGYAYVFYATSDPYACSVLVNIHRLRNLLNSTLPIHVLASSDVTEPYMAAFRTANATVHVEQAPALKNPAAGYYQDCMLKLLAFKMQLIDPTLKRVLAFDSDQLILRNLDHLFTGLPAVDLAAPRAYWLAKDFLASTFLMINLSDRLWRTVKSALDKVEFHKFDMDLINDLLGDSVMMLSGEYVTLNSHWEDWNLPRWYHPLSRLNMTTVEMWNELAKAGISTRGNDEALPKGVNPNMSYLRASEDAAAPSKPPHPLTAVPLLPSARPALPPHLLGSPSVFPKPETPPPPPPPPPPPIKPMTHPRFPASHPLTLELYRLQDAAAVIHFTAQGKPWMKLPSEVRAARPDAHPVLAGQFGVWREMAGRVCPAGGWEGKG</sequence>
<dbReference type="Gene3D" id="3.90.550.10">
    <property type="entry name" value="Spore Coat Polysaccharide Biosynthesis Protein SpsA, Chain A"/>
    <property type="match status" value="1"/>
</dbReference>
<dbReference type="InterPro" id="IPR050587">
    <property type="entry name" value="GNT1/Glycosyltrans_8"/>
</dbReference>
<evidence type="ECO:0000313" key="3">
    <source>
        <dbReference type="EMBL" id="TKA77565.1"/>
    </source>
</evidence>
<evidence type="ECO:0000313" key="4">
    <source>
        <dbReference type="Proteomes" id="UP000309340"/>
    </source>
</evidence>
<dbReference type="SUPFAM" id="SSF53448">
    <property type="entry name" value="Nucleotide-diphospho-sugar transferases"/>
    <property type="match status" value="1"/>
</dbReference>
<feature type="signal peptide" evidence="2">
    <location>
        <begin position="1"/>
        <end position="30"/>
    </location>
</feature>
<organism evidence="3 4">
    <name type="scientific">Friedmanniomyces simplex</name>
    <dbReference type="NCBI Taxonomy" id="329884"/>
    <lineage>
        <taxon>Eukaryota</taxon>
        <taxon>Fungi</taxon>
        <taxon>Dikarya</taxon>
        <taxon>Ascomycota</taxon>
        <taxon>Pezizomycotina</taxon>
        <taxon>Dothideomycetes</taxon>
        <taxon>Dothideomycetidae</taxon>
        <taxon>Mycosphaerellales</taxon>
        <taxon>Teratosphaeriaceae</taxon>
        <taxon>Friedmanniomyces</taxon>
    </lineage>
</organism>
<accession>A0A4U0XRI9</accession>
<dbReference type="EMBL" id="NAJQ01000134">
    <property type="protein sequence ID" value="TKA77565.1"/>
    <property type="molecule type" value="Genomic_DNA"/>
</dbReference>
<keyword evidence="2" id="KW-0732">Signal</keyword>
<feature type="compositionally biased region" description="Pro residues" evidence="1">
    <location>
        <begin position="389"/>
        <end position="404"/>
    </location>
</feature>
<name>A0A4U0XRI9_9PEZI</name>
<comment type="caution">
    <text evidence="3">The sequence shown here is derived from an EMBL/GenBank/DDBJ whole genome shotgun (WGS) entry which is preliminary data.</text>
</comment>
<dbReference type="Proteomes" id="UP000309340">
    <property type="component" value="Unassembled WGS sequence"/>
</dbReference>
<evidence type="ECO:0000256" key="2">
    <source>
        <dbReference type="SAM" id="SignalP"/>
    </source>
</evidence>
<dbReference type="InterPro" id="IPR029044">
    <property type="entry name" value="Nucleotide-diphossugar_trans"/>
</dbReference>
<dbReference type="STRING" id="329884.A0A4U0XRI9"/>
<evidence type="ECO:0000256" key="1">
    <source>
        <dbReference type="SAM" id="MobiDB-lite"/>
    </source>
</evidence>
<protein>
    <recommendedName>
        <fullName evidence="5">Nucleotide-diphospho-sugar transferase domain-containing protein</fullName>
    </recommendedName>
</protein>
<dbReference type="AlphaFoldDB" id="A0A4U0XRI9"/>
<feature type="region of interest" description="Disordered" evidence="1">
    <location>
        <begin position="378"/>
        <end position="412"/>
    </location>
</feature>
<dbReference type="OrthoDB" id="2014201at2759"/>
<keyword evidence="4" id="KW-1185">Reference proteome</keyword>
<gene>
    <name evidence="3" type="ORF">B0A55_06636</name>
</gene>
<feature type="chain" id="PRO_5020588848" description="Nucleotide-diphospho-sugar transferase domain-containing protein" evidence="2">
    <location>
        <begin position="31"/>
        <end position="482"/>
    </location>
</feature>
<dbReference type="PANTHER" id="PTHR11183">
    <property type="entry name" value="GLYCOGENIN SUBFAMILY MEMBER"/>
    <property type="match status" value="1"/>
</dbReference>
<evidence type="ECO:0008006" key="5">
    <source>
        <dbReference type="Google" id="ProtNLM"/>
    </source>
</evidence>
<proteinExistence type="predicted"/>